<evidence type="ECO:0000256" key="1">
    <source>
        <dbReference type="SAM" id="MobiDB-lite"/>
    </source>
</evidence>
<accession>A0A5B7CH59</accession>
<sequence length="103" mass="11757">MLRRQKRQDVTTLLTGTSRRRGTRRDTNLPIMLSSGTSTARARLKPDLNLGKKDFRDHALLRSTIYRSGKLPRPSAPHPNLLHQNLRLPCLVLHVRPDRASQS</sequence>
<evidence type="ECO:0000313" key="2">
    <source>
        <dbReference type="EMBL" id="MPC09032.1"/>
    </source>
</evidence>
<evidence type="ECO:0000313" key="3">
    <source>
        <dbReference type="Proteomes" id="UP000324222"/>
    </source>
</evidence>
<comment type="caution">
    <text evidence="2">The sequence shown here is derived from an EMBL/GenBank/DDBJ whole genome shotgun (WGS) entry which is preliminary data.</text>
</comment>
<name>A0A5B7CH59_PORTR</name>
<feature type="region of interest" description="Disordered" evidence="1">
    <location>
        <begin position="1"/>
        <end position="31"/>
    </location>
</feature>
<dbReference type="Proteomes" id="UP000324222">
    <property type="component" value="Unassembled WGS sequence"/>
</dbReference>
<keyword evidence="3" id="KW-1185">Reference proteome</keyword>
<gene>
    <name evidence="2" type="ORF">E2C01_001634</name>
</gene>
<dbReference type="EMBL" id="VSRR010000053">
    <property type="protein sequence ID" value="MPC09032.1"/>
    <property type="molecule type" value="Genomic_DNA"/>
</dbReference>
<protein>
    <submittedName>
        <fullName evidence="2">Uncharacterized protein</fullName>
    </submittedName>
</protein>
<dbReference type="AlphaFoldDB" id="A0A5B7CH59"/>
<reference evidence="2 3" key="1">
    <citation type="submission" date="2019-05" db="EMBL/GenBank/DDBJ databases">
        <title>Another draft genome of Portunus trituberculatus and its Hox gene families provides insights of decapod evolution.</title>
        <authorList>
            <person name="Jeong J.-H."/>
            <person name="Song I."/>
            <person name="Kim S."/>
            <person name="Choi T."/>
            <person name="Kim D."/>
            <person name="Ryu S."/>
            <person name="Kim W."/>
        </authorList>
    </citation>
    <scope>NUCLEOTIDE SEQUENCE [LARGE SCALE GENOMIC DNA]</scope>
    <source>
        <tissue evidence="2">Muscle</tissue>
    </source>
</reference>
<organism evidence="2 3">
    <name type="scientific">Portunus trituberculatus</name>
    <name type="common">Swimming crab</name>
    <name type="synonym">Neptunus trituberculatus</name>
    <dbReference type="NCBI Taxonomy" id="210409"/>
    <lineage>
        <taxon>Eukaryota</taxon>
        <taxon>Metazoa</taxon>
        <taxon>Ecdysozoa</taxon>
        <taxon>Arthropoda</taxon>
        <taxon>Crustacea</taxon>
        <taxon>Multicrustacea</taxon>
        <taxon>Malacostraca</taxon>
        <taxon>Eumalacostraca</taxon>
        <taxon>Eucarida</taxon>
        <taxon>Decapoda</taxon>
        <taxon>Pleocyemata</taxon>
        <taxon>Brachyura</taxon>
        <taxon>Eubrachyura</taxon>
        <taxon>Portunoidea</taxon>
        <taxon>Portunidae</taxon>
        <taxon>Portuninae</taxon>
        <taxon>Portunus</taxon>
    </lineage>
</organism>
<proteinExistence type="predicted"/>